<proteinExistence type="predicted"/>
<reference evidence="2" key="1">
    <citation type="journal article" date="2023" name="Mol. Phylogenet. Evol.">
        <title>Genome-scale phylogeny and comparative genomics of the fungal order Sordariales.</title>
        <authorList>
            <person name="Hensen N."/>
            <person name="Bonometti L."/>
            <person name="Westerberg I."/>
            <person name="Brannstrom I.O."/>
            <person name="Guillou S."/>
            <person name="Cros-Aarteil S."/>
            <person name="Calhoun S."/>
            <person name="Haridas S."/>
            <person name="Kuo A."/>
            <person name="Mondo S."/>
            <person name="Pangilinan J."/>
            <person name="Riley R."/>
            <person name="LaButti K."/>
            <person name="Andreopoulos B."/>
            <person name="Lipzen A."/>
            <person name="Chen C."/>
            <person name="Yan M."/>
            <person name="Daum C."/>
            <person name="Ng V."/>
            <person name="Clum A."/>
            <person name="Steindorff A."/>
            <person name="Ohm R.A."/>
            <person name="Martin F."/>
            <person name="Silar P."/>
            <person name="Natvig D.O."/>
            <person name="Lalanne C."/>
            <person name="Gautier V."/>
            <person name="Ament-Velasquez S.L."/>
            <person name="Kruys A."/>
            <person name="Hutchinson M.I."/>
            <person name="Powell A.J."/>
            <person name="Barry K."/>
            <person name="Miller A.N."/>
            <person name="Grigoriev I.V."/>
            <person name="Debuchy R."/>
            <person name="Gladieux P."/>
            <person name="Hiltunen Thoren M."/>
            <person name="Johannesson H."/>
        </authorList>
    </citation>
    <scope>NUCLEOTIDE SEQUENCE</scope>
    <source>
        <strain evidence="2">CBS 168.71</strain>
    </source>
</reference>
<name>A0AAE0LWN6_9PEZI</name>
<dbReference type="RefSeq" id="XP_062663862.1">
    <property type="nucleotide sequence ID" value="XM_062801476.1"/>
</dbReference>
<keyword evidence="3" id="KW-1185">Reference proteome</keyword>
<evidence type="ECO:0000313" key="2">
    <source>
        <dbReference type="EMBL" id="KAK3300348.1"/>
    </source>
</evidence>
<dbReference type="InterPro" id="IPR032710">
    <property type="entry name" value="NTF2-like_dom_sf"/>
</dbReference>
<evidence type="ECO:0000313" key="3">
    <source>
        <dbReference type="Proteomes" id="UP001278766"/>
    </source>
</evidence>
<accession>A0AAE0LWN6</accession>
<dbReference type="EMBL" id="JAUEPN010000001">
    <property type="protein sequence ID" value="KAK3300348.1"/>
    <property type="molecule type" value="Genomic_DNA"/>
</dbReference>
<feature type="compositionally biased region" description="Basic and acidic residues" evidence="1">
    <location>
        <begin position="287"/>
        <end position="299"/>
    </location>
</feature>
<dbReference type="Gene3D" id="3.10.450.50">
    <property type="match status" value="1"/>
</dbReference>
<dbReference type="GeneID" id="87838424"/>
<sequence>MTLQAAYKQFLASPNTSTLADDASLHYVTTTSSFTSATEIIKHLSAVRNKIKKKKEDSLFAIENQQALAVEVETTLEFVQSGGPYLPGLDDNFLADRSVHIVITHIVSFNGDGKIAQIRQSWDQGALLKQVEVIGRSGTNWPIRDSKDQINLIAKCAQGHNAAAPPAESLPTRSRGSSTNAMRDPHASLDLFASREGLENDNPAGIISPYAGRRPRQRSFTEILGDEPVEEPGSPSNGRERSQSPSKVVAPKVGAGKNFQPMRLFNTDENDTDGDSHEPTPSAGRVLRPDPKKYQHFDFDDGSESQDVPTPKAAPERKSKHGSNWSFDDFVTPQKHVASRGMHRARDVRHWGADNEVLENTPAPNPQVIKPRRDAAAHFELVDDGPARDDTRNANRLPRGAMHSEGEHLYDNRLHPEDGTLPSPGPAPLGNITNLKDRHKDFEPHFNMTDESPHHEGAKEPVKVSEDRQKAVRMMESSWSNYDESPVSRKENNNPNTQRAPTERGIVIAGNGMGGRKGTGQGWLHGEDDDEPAPTTKKAGRGPPTKSDNFWDF</sequence>
<feature type="compositionally biased region" description="Basic and acidic residues" evidence="1">
    <location>
        <begin position="402"/>
        <end position="418"/>
    </location>
</feature>
<dbReference type="AlphaFoldDB" id="A0AAE0LWN6"/>
<comment type="caution">
    <text evidence="2">The sequence shown here is derived from an EMBL/GenBank/DDBJ whole genome shotgun (WGS) entry which is preliminary data.</text>
</comment>
<feature type="compositionally biased region" description="Gly residues" evidence="1">
    <location>
        <begin position="511"/>
        <end position="523"/>
    </location>
</feature>
<reference evidence="2" key="2">
    <citation type="submission" date="2023-06" db="EMBL/GenBank/DDBJ databases">
        <authorList>
            <consortium name="Lawrence Berkeley National Laboratory"/>
            <person name="Haridas S."/>
            <person name="Hensen N."/>
            <person name="Bonometti L."/>
            <person name="Westerberg I."/>
            <person name="Brannstrom I.O."/>
            <person name="Guillou S."/>
            <person name="Cros-Aarteil S."/>
            <person name="Calhoun S."/>
            <person name="Kuo A."/>
            <person name="Mondo S."/>
            <person name="Pangilinan J."/>
            <person name="Riley R."/>
            <person name="Labutti K."/>
            <person name="Andreopoulos B."/>
            <person name="Lipzen A."/>
            <person name="Chen C."/>
            <person name="Yanf M."/>
            <person name="Daum C."/>
            <person name="Ng V."/>
            <person name="Clum A."/>
            <person name="Steindorff A."/>
            <person name="Ohm R."/>
            <person name="Martin F."/>
            <person name="Silar P."/>
            <person name="Natvig D."/>
            <person name="Lalanne C."/>
            <person name="Gautier V."/>
            <person name="Ament-Velasquez S.L."/>
            <person name="Kruys A."/>
            <person name="Hutchinson M.I."/>
            <person name="Powell A.J."/>
            <person name="Barry K."/>
            <person name="Miller A.N."/>
            <person name="Grigoriev I.V."/>
            <person name="Debuchy R."/>
            <person name="Gladieux P."/>
            <person name="Thoren M.H."/>
            <person name="Johannesson H."/>
        </authorList>
    </citation>
    <scope>NUCLEOTIDE SEQUENCE</scope>
    <source>
        <strain evidence="2">CBS 168.71</strain>
    </source>
</reference>
<feature type="region of interest" description="Disordered" evidence="1">
    <location>
        <begin position="161"/>
        <end position="346"/>
    </location>
</feature>
<organism evidence="2 3">
    <name type="scientific">Chaetomium fimeti</name>
    <dbReference type="NCBI Taxonomy" id="1854472"/>
    <lineage>
        <taxon>Eukaryota</taxon>
        <taxon>Fungi</taxon>
        <taxon>Dikarya</taxon>
        <taxon>Ascomycota</taxon>
        <taxon>Pezizomycotina</taxon>
        <taxon>Sordariomycetes</taxon>
        <taxon>Sordariomycetidae</taxon>
        <taxon>Sordariales</taxon>
        <taxon>Chaetomiaceae</taxon>
        <taxon>Chaetomium</taxon>
    </lineage>
</organism>
<feature type="compositionally biased region" description="Basic and acidic residues" evidence="1">
    <location>
        <begin position="377"/>
        <end position="393"/>
    </location>
</feature>
<feature type="compositionally biased region" description="Polar residues" evidence="1">
    <location>
        <begin position="171"/>
        <end position="181"/>
    </location>
</feature>
<feature type="region of interest" description="Disordered" evidence="1">
    <location>
        <begin position="377"/>
        <end position="553"/>
    </location>
</feature>
<evidence type="ECO:0000256" key="1">
    <source>
        <dbReference type="SAM" id="MobiDB-lite"/>
    </source>
</evidence>
<feature type="compositionally biased region" description="Basic and acidic residues" evidence="1">
    <location>
        <begin position="435"/>
        <end position="444"/>
    </location>
</feature>
<dbReference type="SUPFAM" id="SSF54427">
    <property type="entry name" value="NTF2-like"/>
    <property type="match status" value="1"/>
</dbReference>
<dbReference type="Proteomes" id="UP001278766">
    <property type="component" value="Unassembled WGS sequence"/>
</dbReference>
<gene>
    <name evidence="2" type="ORF">B0H64DRAFT_351893</name>
</gene>
<feature type="compositionally biased region" description="Basic and acidic residues" evidence="1">
    <location>
        <begin position="451"/>
        <end position="470"/>
    </location>
</feature>
<protein>
    <submittedName>
        <fullName evidence="2">Uncharacterized protein</fullName>
    </submittedName>
</protein>